<dbReference type="EMBL" id="CP113520">
    <property type="protein sequence ID" value="WAJ29093.1"/>
    <property type="molecule type" value="Genomic_DNA"/>
</dbReference>
<reference evidence="1" key="1">
    <citation type="submission" date="2022-11" db="EMBL/GenBank/DDBJ databases">
        <title>beta-Carotene-producing bacterium, Jeongeuplla avenae sp. nov., alleviates the salt stress of Arabidopsis seedlings.</title>
        <authorList>
            <person name="Jiang L."/>
            <person name="Lee J."/>
        </authorList>
    </citation>
    <scope>NUCLEOTIDE SEQUENCE</scope>
    <source>
        <strain evidence="1">DY_R2A_6</strain>
    </source>
</reference>
<protein>
    <submittedName>
        <fullName evidence="1">Uncharacterized protein</fullName>
    </submittedName>
</protein>
<organism evidence="1 2">
    <name type="scientific">Antarcticirhabdus aurantiaca</name>
    <dbReference type="NCBI Taxonomy" id="2606717"/>
    <lineage>
        <taxon>Bacteria</taxon>
        <taxon>Pseudomonadati</taxon>
        <taxon>Pseudomonadota</taxon>
        <taxon>Alphaproteobacteria</taxon>
        <taxon>Hyphomicrobiales</taxon>
        <taxon>Aurantimonadaceae</taxon>
        <taxon>Antarcticirhabdus</taxon>
    </lineage>
</organism>
<gene>
    <name evidence="1" type="ORF">OXU80_02285</name>
</gene>
<proteinExistence type="predicted"/>
<evidence type="ECO:0000313" key="2">
    <source>
        <dbReference type="Proteomes" id="UP001163223"/>
    </source>
</evidence>
<keyword evidence="2" id="KW-1185">Reference proteome</keyword>
<sequence>METAPLEHKLKQAVLDELRRQAENSDGELTVRDLGEYRLNVAGTIDLGDLVMVITGSVAGGP</sequence>
<name>A0ACD4NQG6_9HYPH</name>
<evidence type="ECO:0000313" key="1">
    <source>
        <dbReference type="EMBL" id="WAJ29093.1"/>
    </source>
</evidence>
<accession>A0ACD4NQG6</accession>
<dbReference type="Proteomes" id="UP001163223">
    <property type="component" value="Chromosome"/>
</dbReference>